<gene>
    <name evidence="1" type="ORF">I7X43_15260</name>
</gene>
<sequence length="123" mass="13604">MKFQLDQPEGVNNITRMEPGRVWVGPEAHERAVLVPWQGAAQAWAPATFEQLSREHFAPMLALRPELVILGTGPRHRFAHPALYRDLIEAGIGLEAMELHAACRTFNVLAGEGRKVLAALLFG</sequence>
<reference evidence="1" key="1">
    <citation type="submission" date="2020-12" db="EMBL/GenBank/DDBJ databases">
        <title>The genome sequence of Inhella sp. 4Y17.</title>
        <authorList>
            <person name="Liu Y."/>
        </authorList>
    </citation>
    <scope>NUCLEOTIDE SEQUENCE</scope>
    <source>
        <strain evidence="1">4Y10</strain>
    </source>
</reference>
<dbReference type="PANTHER" id="PTHR21192:SF2">
    <property type="entry name" value="NADH DEHYDROGENASE [UBIQUINONE] 1 ALPHA SUBCOMPLEX ASSEMBLY FACTOR 3"/>
    <property type="match status" value="1"/>
</dbReference>
<protein>
    <submittedName>
        <fullName evidence="1">Mth938-like domain-containing protein</fullName>
    </submittedName>
</protein>
<comment type="caution">
    <text evidence="1">The sequence shown here is derived from an EMBL/GenBank/DDBJ whole genome shotgun (WGS) entry which is preliminary data.</text>
</comment>
<name>A0A931IYG5_9BURK</name>
<dbReference type="Gene3D" id="3.40.1230.10">
    <property type="entry name" value="MTH938-like"/>
    <property type="match status" value="1"/>
</dbReference>
<dbReference type="PANTHER" id="PTHR21192">
    <property type="entry name" value="NUCLEAR PROTEIN E3-3"/>
    <property type="match status" value="1"/>
</dbReference>
<keyword evidence="2" id="KW-1185">Reference proteome</keyword>
<dbReference type="AlphaFoldDB" id="A0A931IYG5"/>
<dbReference type="Pfam" id="PF04430">
    <property type="entry name" value="DUF498"/>
    <property type="match status" value="1"/>
</dbReference>
<dbReference type="CDD" id="cd05560">
    <property type="entry name" value="Xcc1710_like"/>
    <property type="match status" value="1"/>
</dbReference>
<dbReference type="Proteomes" id="UP000620139">
    <property type="component" value="Unassembled WGS sequence"/>
</dbReference>
<dbReference type="InterPro" id="IPR007523">
    <property type="entry name" value="NDUFAF3/AAMDC"/>
</dbReference>
<proteinExistence type="predicted"/>
<evidence type="ECO:0000313" key="1">
    <source>
        <dbReference type="EMBL" id="MBH9554202.1"/>
    </source>
</evidence>
<dbReference type="EMBL" id="JAEDAL010000010">
    <property type="protein sequence ID" value="MBH9554202.1"/>
    <property type="molecule type" value="Genomic_DNA"/>
</dbReference>
<dbReference type="InterPro" id="IPR036748">
    <property type="entry name" value="MTH938-like_sf"/>
</dbReference>
<organism evidence="1 2">
    <name type="scientific">Inhella gelatinilytica</name>
    <dbReference type="NCBI Taxonomy" id="2795030"/>
    <lineage>
        <taxon>Bacteria</taxon>
        <taxon>Pseudomonadati</taxon>
        <taxon>Pseudomonadota</taxon>
        <taxon>Betaproteobacteria</taxon>
        <taxon>Burkholderiales</taxon>
        <taxon>Sphaerotilaceae</taxon>
        <taxon>Inhella</taxon>
    </lineage>
</organism>
<dbReference type="SUPFAM" id="SSF64076">
    <property type="entry name" value="MTH938-like"/>
    <property type="match status" value="1"/>
</dbReference>
<evidence type="ECO:0000313" key="2">
    <source>
        <dbReference type="Proteomes" id="UP000620139"/>
    </source>
</evidence>
<dbReference type="RefSeq" id="WP_198101816.1">
    <property type="nucleotide sequence ID" value="NZ_JAEDAL010000010.1"/>
</dbReference>
<accession>A0A931IYG5</accession>